<name>A0A2W4XXM3_9CYAN</name>
<dbReference type="InterPro" id="IPR001353">
    <property type="entry name" value="Proteasome_sua/b"/>
</dbReference>
<proteinExistence type="predicted"/>
<accession>A0A2W4XXM3</accession>
<dbReference type="CDD" id="cd03765">
    <property type="entry name" value="proteasome_beta_bacterial"/>
    <property type="match status" value="1"/>
</dbReference>
<dbReference type="InterPro" id="IPR016545">
    <property type="entry name" value="UCP009120_prtse"/>
</dbReference>
<dbReference type="InterPro" id="IPR029055">
    <property type="entry name" value="Ntn_hydrolases_N"/>
</dbReference>
<evidence type="ECO:0000313" key="2">
    <source>
        <dbReference type="Proteomes" id="UP000249794"/>
    </source>
</evidence>
<sequence>MTYCLGITVETGLVFAADSRTNAGVDYISSYQKLFDFSVPGDRVIILCTAGSLSTSQSVFHTLQQHIKNDADINLHKLPSMHQVAGYVGETMRQIQEKERPWLEKDGIDYQSSFLVGGQIAGEAHELYLVYSQGNFIAATPETPFLQIGETKYGKPILDRTVSYKSPLDSAAKTTLLSIDSTMRSNISVGPPIDMVLYEADALEIRNRVQLQENDPYLLKMRSYWEHTLSEASKNLPNIEWNRVEVSDD</sequence>
<reference evidence="1 2" key="2">
    <citation type="submission" date="2018-06" db="EMBL/GenBank/DDBJ databases">
        <title>Metagenomic assembly of (sub)arctic Cyanobacteria and their associated microbiome from non-axenic cultures.</title>
        <authorList>
            <person name="Baurain D."/>
        </authorList>
    </citation>
    <scope>NUCLEOTIDE SEQUENCE [LARGE SCALE GENOMIC DNA]</scope>
    <source>
        <strain evidence="1">ULC027bin1</strain>
    </source>
</reference>
<dbReference type="Gene3D" id="3.60.20.10">
    <property type="entry name" value="Glutamine Phosphoribosylpyrophosphate, subunit 1, domain 1"/>
    <property type="match status" value="1"/>
</dbReference>
<organism evidence="1 2">
    <name type="scientific">Phormidesmis priestleyi</name>
    <dbReference type="NCBI Taxonomy" id="268141"/>
    <lineage>
        <taxon>Bacteria</taxon>
        <taxon>Bacillati</taxon>
        <taxon>Cyanobacteriota</taxon>
        <taxon>Cyanophyceae</taxon>
        <taxon>Leptolyngbyales</taxon>
        <taxon>Leptolyngbyaceae</taxon>
        <taxon>Phormidesmis</taxon>
    </lineage>
</organism>
<dbReference type="PIRSF" id="PIRSF009120">
    <property type="entry name" value="UCP009120_prtse"/>
    <property type="match status" value="1"/>
</dbReference>
<dbReference type="GO" id="GO:0005839">
    <property type="term" value="C:proteasome core complex"/>
    <property type="evidence" value="ECO:0007669"/>
    <property type="project" value="InterPro"/>
</dbReference>
<evidence type="ECO:0000313" key="1">
    <source>
        <dbReference type="EMBL" id="PZO59279.1"/>
    </source>
</evidence>
<dbReference type="Pfam" id="PF00227">
    <property type="entry name" value="Proteasome"/>
    <property type="match status" value="1"/>
</dbReference>
<gene>
    <name evidence="1" type="ORF">DCF15_04180</name>
</gene>
<dbReference type="Proteomes" id="UP000249794">
    <property type="component" value="Unassembled WGS sequence"/>
</dbReference>
<reference evidence="2" key="1">
    <citation type="submission" date="2018-04" db="EMBL/GenBank/DDBJ databases">
        <authorList>
            <person name="Cornet L."/>
        </authorList>
    </citation>
    <scope>NUCLEOTIDE SEQUENCE [LARGE SCALE GENOMIC DNA]</scope>
</reference>
<dbReference type="GO" id="GO:0051603">
    <property type="term" value="P:proteolysis involved in protein catabolic process"/>
    <property type="evidence" value="ECO:0007669"/>
    <property type="project" value="InterPro"/>
</dbReference>
<dbReference type="EMBL" id="QBMP01000025">
    <property type="protein sequence ID" value="PZO59279.1"/>
    <property type="molecule type" value="Genomic_DNA"/>
</dbReference>
<dbReference type="AlphaFoldDB" id="A0A2W4XXM3"/>
<comment type="caution">
    <text evidence="1">The sequence shown here is derived from an EMBL/GenBank/DDBJ whole genome shotgun (WGS) entry which is preliminary data.</text>
</comment>
<protein>
    <submittedName>
        <fullName evidence="1">Peptidase</fullName>
    </submittedName>
</protein>
<dbReference type="SUPFAM" id="SSF56235">
    <property type="entry name" value="N-terminal nucleophile aminohydrolases (Ntn hydrolases)"/>
    <property type="match status" value="1"/>
</dbReference>